<evidence type="ECO:0000256" key="7">
    <source>
        <dbReference type="SAM" id="MobiDB-lite"/>
    </source>
</evidence>
<proteinExistence type="inferred from homology"/>
<dbReference type="InterPro" id="IPR038281">
    <property type="entry name" value="RTP801-like_C_sf"/>
</dbReference>
<evidence type="ECO:0000256" key="3">
    <source>
        <dbReference type="ARBA" id="ARBA00022473"/>
    </source>
</evidence>
<gene>
    <name evidence="8" type="ORF">CALMAC_LOCUS7461</name>
</gene>
<dbReference type="Pfam" id="PF07809">
    <property type="entry name" value="RTP801_C"/>
    <property type="match status" value="1"/>
</dbReference>
<sequence length="269" mass="30584">SDFRDGLATSRARTKKQQACGVRAAPSGSESLFGRFRPPAGSEAIKARVRQTGRHKSVRHGESKLSQVNEPSTSGCVRQERGPHSFLKSHHYLFSCDISLSVFGDMEVLPIQPTQYQNKSYFDPRPFLQEKYSAQVEFLSKRLEEEIRAAKRTHLSCGEVLLPNGLLQKVSRDIIHIADSELCGLRGMNLYLLFEGEEDCRRLSFLKIDPTTTSTFEVYLTFKQANAGWTFLPQFLKFLCYRKITRGGTVIISTEYELTKKKLYRSVSE</sequence>
<evidence type="ECO:0000256" key="4">
    <source>
        <dbReference type="ARBA" id="ARBA00022490"/>
    </source>
</evidence>
<dbReference type="FunFam" id="3.90.470.40:FF:000003">
    <property type="entry name" value="Charybde, isoform E"/>
    <property type="match status" value="1"/>
</dbReference>
<dbReference type="AlphaFoldDB" id="A0A653CBN7"/>
<dbReference type="GO" id="GO:0006979">
    <property type="term" value="P:response to oxidative stress"/>
    <property type="evidence" value="ECO:0007669"/>
    <property type="project" value="UniProtKB-ARBA"/>
</dbReference>
<accession>A0A653CBN7</accession>
<evidence type="ECO:0000313" key="8">
    <source>
        <dbReference type="EMBL" id="VEN44794.1"/>
    </source>
</evidence>
<dbReference type="EMBL" id="CAACVG010007319">
    <property type="protein sequence ID" value="VEN44794.1"/>
    <property type="molecule type" value="Genomic_DNA"/>
</dbReference>
<dbReference type="GO" id="GO:0008258">
    <property type="term" value="P:head involution"/>
    <property type="evidence" value="ECO:0007669"/>
    <property type="project" value="UniProtKB-ARBA"/>
</dbReference>
<reference evidence="8 9" key="1">
    <citation type="submission" date="2019-01" db="EMBL/GenBank/DDBJ databases">
        <authorList>
            <person name="Sayadi A."/>
        </authorList>
    </citation>
    <scope>NUCLEOTIDE SEQUENCE [LARGE SCALE GENOMIC DNA]</scope>
</reference>
<organism evidence="8 9">
    <name type="scientific">Callosobruchus maculatus</name>
    <name type="common">Southern cowpea weevil</name>
    <name type="synonym">Pulse bruchid</name>
    <dbReference type="NCBI Taxonomy" id="64391"/>
    <lineage>
        <taxon>Eukaryota</taxon>
        <taxon>Metazoa</taxon>
        <taxon>Ecdysozoa</taxon>
        <taxon>Arthropoda</taxon>
        <taxon>Hexapoda</taxon>
        <taxon>Insecta</taxon>
        <taxon>Pterygota</taxon>
        <taxon>Neoptera</taxon>
        <taxon>Endopterygota</taxon>
        <taxon>Coleoptera</taxon>
        <taxon>Polyphaga</taxon>
        <taxon>Cucujiformia</taxon>
        <taxon>Chrysomeloidea</taxon>
        <taxon>Chrysomelidae</taxon>
        <taxon>Bruchinae</taxon>
        <taxon>Bruchini</taxon>
        <taxon>Callosobruchus</taxon>
    </lineage>
</organism>
<dbReference type="InterPro" id="IPR012918">
    <property type="entry name" value="RTP801-like"/>
</dbReference>
<evidence type="ECO:0000313" key="9">
    <source>
        <dbReference type="Proteomes" id="UP000410492"/>
    </source>
</evidence>
<name>A0A653CBN7_CALMS</name>
<feature type="region of interest" description="Disordered" evidence="7">
    <location>
        <begin position="51"/>
        <end position="77"/>
    </location>
</feature>
<evidence type="ECO:0000256" key="2">
    <source>
        <dbReference type="ARBA" id="ARBA00010670"/>
    </source>
</evidence>
<feature type="compositionally biased region" description="Polar residues" evidence="7">
    <location>
        <begin position="64"/>
        <end position="76"/>
    </location>
</feature>
<dbReference type="OrthoDB" id="10018535at2759"/>
<dbReference type="Proteomes" id="UP000410492">
    <property type="component" value="Unassembled WGS sequence"/>
</dbReference>
<keyword evidence="5" id="KW-0053">Apoptosis</keyword>
<keyword evidence="4" id="KW-0963">Cytoplasm</keyword>
<dbReference type="PANTHER" id="PTHR12478:SF16">
    <property type="entry name" value="PROTEIN CHARYBDE-RELATED"/>
    <property type="match status" value="1"/>
</dbReference>
<comment type="function">
    <text evidence="6">Inhibits cell growth by regulating the Tor pathway upstream of the Tsc1-Tsc2 complex and downstream of Akt1. Acts as a cell death activator during head development.</text>
</comment>
<dbReference type="GO" id="GO:0005737">
    <property type="term" value="C:cytoplasm"/>
    <property type="evidence" value="ECO:0007669"/>
    <property type="project" value="UniProtKB-SubCell"/>
</dbReference>
<keyword evidence="9" id="KW-1185">Reference proteome</keyword>
<comment type="subcellular location">
    <subcellularLocation>
        <location evidence="1">Cytoplasm</location>
    </subcellularLocation>
</comment>
<dbReference type="PANTHER" id="PTHR12478">
    <property type="entry name" value="DNA-DAMAGE-INDUCIBLE TRANSCRIPT 4 PROTEIN DDIT4"/>
    <property type="match status" value="1"/>
</dbReference>
<dbReference type="Gene3D" id="3.90.470.40">
    <property type="entry name" value="RTP801-like"/>
    <property type="match status" value="1"/>
</dbReference>
<evidence type="ECO:0000256" key="1">
    <source>
        <dbReference type="ARBA" id="ARBA00004496"/>
    </source>
</evidence>
<protein>
    <submittedName>
        <fullName evidence="8">Uncharacterized protein</fullName>
    </submittedName>
</protein>
<feature type="region of interest" description="Disordered" evidence="7">
    <location>
        <begin position="1"/>
        <end position="26"/>
    </location>
</feature>
<dbReference type="GO" id="GO:0006915">
    <property type="term" value="P:apoptotic process"/>
    <property type="evidence" value="ECO:0007669"/>
    <property type="project" value="UniProtKB-KW"/>
</dbReference>
<keyword evidence="3" id="KW-0217">Developmental protein</keyword>
<feature type="non-terminal residue" evidence="8">
    <location>
        <position position="1"/>
    </location>
</feature>
<evidence type="ECO:0000256" key="6">
    <source>
        <dbReference type="ARBA" id="ARBA00059352"/>
    </source>
</evidence>
<dbReference type="GO" id="GO:0045926">
    <property type="term" value="P:negative regulation of growth"/>
    <property type="evidence" value="ECO:0007669"/>
    <property type="project" value="UniProtKB-ARBA"/>
</dbReference>
<comment type="similarity">
    <text evidence="2">Belongs to the DDIT4 family.</text>
</comment>
<evidence type="ECO:0000256" key="5">
    <source>
        <dbReference type="ARBA" id="ARBA00022703"/>
    </source>
</evidence>
<dbReference type="GO" id="GO:0009968">
    <property type="term" value="P:negative regulation of signal transduction"/>
    <property type="evidence" value="ECO:0007669"/>
    <property type="project" value="InterPro"/>
</dbReference>
<dbReference type="GO" id="GO:0032006">
    <property type="term" value="P:regulation of TOR signaling"/>
    <property type="evidence" value="ECO:0007669"/>
    <property type="project" value="UniProtKB-ARBA"/>
</dbReference>